<keyword evidence="9" id="KW-1185">Reference proteome</keyword>
<keyword evidence="4 6" id="KW-0689">Ribosomal protein</keyword>
<evidence type="ECO:0000313" key="9">
    <source>
        <dbReference type="Proteomes" id="UP000464954"/>
    </source>
</evidence>
<dbReference type="PROSITE" id="PS01169">
    <property type="entry name" value="RIBOSOMAL_L21"/>
    <property type="match status" value="1"/>
</dbReference>
<dbReference type="RefSeq" id="WP_160626788.1">
    <property type="nucleotide sequence ID" value="NZ_CP047593.1"/>
</dbReference>
<evidence type="ECO:0000256" key="5">
    <source>
        <dbReference type="ARBA" id="ARBA00023274"/>
    </source>
</evidence>
<protein>
    <recommendedName>
        <fullName evidence="6">Large ribosomal subunit protein bL21</fullName>
    </recommendedName>
</protein>
<comment type="function">
    <text evidence="6 7">This protein binds to 23S rRNA in the presence of protein L20.</text>
</comment>
<dbReference type="InterPro" id="IPR018258">
    <property type="entry name" value="Ribosomal_bL21_CS"/>
</dbReference>
<evidence type="ECO:0000256" key="7">
    <source>
        <dbReference type="RuleBase" id="RU000562"/>
    </source>
</evidence>
<dbReference type="HAMAP" id="MF_01363">
    <property type="entry name" value="Ribosomal_bL21"/>
    <property type="match status" value="1"/>
</dbReference>
<dbReference type="GO" id="GO:0005737">
    <property type="term" value="C:cytoplasm"/>
    <property type="evidence" value="ECO:0007669"/>
    <property type="project" value="UniProtKB-ARBA"/>
</dbReference>
<dbReference type="EMBL" id="CP047593">
    <property type="protein sequence ID" value="QHI68453.1"/>
    <property type="molecule type" value="Genomic_DNA"/>
</dbReference>
<evidence type="ECO:0000256" key="2">
    <source>
        <dbReference type="ARBA" id="ARBA00022730"/>
    </source>
</evidence>
<dbReference type="InterPro" id="IPR036164">
    <property type="entry name" value="bL21-like_sf"/>
</dbReference>
<evidence type="ECO:0000256" key="1">
    <source>
        <dbReference type="ARBA" id="ARBA00008563"/>
    </source>
</evidence>
<dbReference type="AlphaFoldDB" id="A0A6P1M628"/>
<evidence type="ECO:0000256" key="6">
    <source>
        <dbReference type="HAMAP-Rule" id="MF_01363"/>
    </source>
</evidence>
<dbReference type="PANTHER" id="PTHR21349:SF0">
    <property type="entry name" value="LARGE RIBOSOMAL SUBUNIT PROTEIN BL21M"/>
    <property type="match status" value="1"/>
</dbReference>
<sequence>MEAYAVIETGGKQYRVEKDTVLSVELLGVDTGETVEFDQVLAVSDGNELTVGTPVVESAKVTATVIENYRGDKIVAFKKKRRKGYRKKIGHRQELTKLKIETISA</sequence>
<accession>A0A6P1M628</accession>
<dbReference type="Proteomes" id="UP000464954">
    <property type="component" value="Chromosome"/>
</dbReference>
<dbReference type="GO" id="GO:0005840">
    <property type="term" value="C:ribosome"/>
    <property type="evidence" value="ECO:0007669"/>
    <property type="project" value="UniProtKB-KW"/>
</dbReference>
<proteinExistence type="inferred from homology"/>
<organism evidence="8 9">
    <name type="scientific">Tichowtungia aerotolerans</name>
    <dbReference type="NCBI Taxonomy" id="2697043"/>
    <lineage>
        <taxon>Bacteria</taxon>
        <taxon>Pseudomonadati</taxon>
        <taxon>Kiritimatiellota</taxon>
        <taxon>Tichowtungiia</taxon>
        <taxon>Tichowtungiales</taxon>
        <taxon>Tichowtungiaceae</taxon>
        <taxon>Tichowtungia</taxon>
    </lineage>
</organism>
<name>A0A6P1M628_9BACT</name>
<dbReference type="GO" id="GO:1990904">
    <property type="term" value="C:ribonucleoprotein complex"/>
    <property type="evidence" value="ECO:0007669"/>
    <property type="project" value="UniProtKB-KW"/>
</dbReference>
<dbReference type="KEGG" id="taer:GT409_02955"/>
<keyword evidence="5 6" id="KW-0687">Ribonucleoprotein</keyword>
<dbReference type="InterPro" id="IPR028909">
    <property type="entry name" value="bL21-like"/>
</dbReference>
<evidence type="ECO:0000256" key="4">
    <source>
        <dbReference type="ARBA" id="ARBA00022980"/>
    </source>
</evidence>
<evidence type="ECO:0000313" key="8">
    <source>
        <dbReference type="EMBL" id="QHI68453.1"/>
    </source>
</evidence>
<comment type="subunit">
    <text evidence="6">Part of the 50S ribosomal subunit. Contacts protein L20.</text>
</comment>
<comment type="similarity">
    <text evidence="1 6 7">Belongs to the bacterial ribosomal protein bL21 family.</text>
</comment>
<dbReference type="GO" id="GO:0003735">
    <property type="term" value="F:structural constituent of ribosome"/>
    <property type="evidence" value="ECO:0007669"/>
    <property type="project" value="InterPro"/>
</dbReference>
<dbReference type="SUPFAM" id="SSF141091">
    <property type="entry name" value="L21p-like"/>
    <property type="match status" value="1"/>
</dbReference>
<evidence type="ECO:0000256" key="3">
    <source>
        <dbReference type="ARBA" id="ARBA00022884"/>
    </source>
</evidence>
<dbReference type="InterPro" id="IPR001787">
    <property type="entry name" value="Ribosomal_bL21"/>
</dbReference>
<dbReference type="GO" id="GO:0006412">
    <property type="term" value="P:translation"/>
    <property type="evidence" value="ECO:0007669"/>
    <property type="project" value="UniProtKB-UniRule"/>
</dbReference>
<dbReference type="NCBIfam" id="TIGR00061">
    <property type="entry name" value="L21"/>
    <property type="match status" value="1"/>
</dbReference>
<dbReference type="GO" id="GO:0019843">
    <property type="term" value="F:rRNA binding"/>
    <property type="evidence" value="ECO:0007669"/>
    <property type="project" value="UniProtKB-UniRule"/>
</dbReference>
<dbReference type="Pfam" id="PF00829">
    <property type="entry name" value="Ribosomal_L21p"/>
    <property type="match status" value="1"/>
</dbReference>
<keyword evidence="3 6" id="KW-0694">RNA-binding</keyword>
<keyword evidence="2 6" id="KW-0699">rRNA-binding</keyword>
<reference evidence="8 9" key="1">
    <citation type="submission" date="2020-01" db="EMBL/GenBank/DDBJ databases">
        <title>Ponticoccus aerotolerans gen. nov., sp. nov., an anaerobic bacterium and proposal of Ponticoccusceae fam. nov., Ponticoccusles ord. nov. and Ponticoccuse classis nov. in the phylum Kiritimatiellaeota.</title>
        <authorList>
            <person name="Zhou L.Y."/>
            <person name="Du Z.J."/>
        </authorList>
    </citation>
    <scope>NUCLEOTIDE SEQUENCE [LARGE SCALE GENOMIC DNA]</scope>
    <source>
        <strain evidence="8 9">S-5007</strain>
    </source>
</reference>
<dbReference type="PANTHER" id="PTHR21349">
    <property type="entry name" value="50S RIBOSOMAL PROTEIN L21"/>
    <property type="match status" value="1"/>
</dbReference>
<gene>
    <name evidence="6 8" type="primary">rplU</name>
    <name evidence="8" type="ORF">GT409_02955</name>
</gene>